<dbReference type="InParanoid" id="A0A024G5H6"/>
<comment type="subcellular location">
    <subcellularLocation>
        <location evidence="1">Membrane</location>
        <topology evidence="1">Multi-pass membrane protein</topology>
    </subcellularLocation>
</comment>
<name>A0A024G5H6_9STRA</name>
<dbReference type="Gene3D" id="1.20.1540.10">
    <property type="entry name" value="Rhomboid-like"/>
    <property type="match status" value="1"/>
</dbReference>
<feature type="transmembrane region" description="Helical" evidence="9">
    <location>
        <begin position="84"/>
        <end position="109"/>
    </location>
</feature>
<evidence type="ECO:0000256" key="7">
    <source>
        <dbReference type="ARBA" id="ARBA00023136"/>
    </source>
</evidence>
<keyword evidence="12" id="KW-1185">Reference proteome</keyword>
<dbReference type="Proteomes" id="UP000053237">
    <property type="component" value="Unassembled WGS sequence"/>
</dbReference>
<dbReference type="PANTHER" id="PTHR43066:SF1">
    <property type="entry name" value="RHOMBOID PROTEIN 2"/>
    <property type="match status" value="1"/>
</dbReference>
<evidence type="ECO:0000256" key="1">
    <source>
        <dbReference type="ARBA" id="ARBA00004141"/>
    </source>
</evidence>
<dbReference type="OrthoDB" id="10257275at2759"/>
<dbReference type="GO" id="GO:0006508">
    <property type="term" value="P:proteolysis"/>
    <property type="evidence" value="ECO:0007669"/>
    <property type="project" value="UniProtKB-KW"/>
</dbReference>
<gene>
    <name evidence="11" type="ORF">BN9_025920</name>
</gene>
<comment type="similarity">
    <text evidence="2">Belongs to the peptidase S54 family.</text>
</comment>
<evidence type="ECO:0000256" key="8">
    <source>
        <dbReference type="SAM" id="Coils"/>
    </source>
</evidence>
<feature type="domain" description="Peptidase S54 rhomboid" evidence="10">
    <location>
        <begin position="45"/>
        <end position="187"/>
    </location>
</feature>
<sequence length="266" mass="30588">MDQKPPLTIALIALMSNLHFRIFDIGVTLSPESYMLCPNLIARRREWERLIGAAFFHGDDIHLYHNMVSFLWKGYQLESKMGSYRFACVLAYLLLVSHGLIVLTSYLILKYQHNPHAWTQCSLGFSAVLFGLKVVLNSESPNTTSIYGFHVPTKYAAWLELVLIHVLVPNASFLGHLCGIVAGYSWILHSALGKKGKTLYQAWMSLVRKLCYMPATSRTSKNATQRLYEEDEKLARKFQEEEAAAEREAIRRQRLERLSHFRTRYS</sequence>
<accession>A0A024G5H6</accession>
<evidence type="ECO:0000256" key="6">
    <source>
        <dbReference type="ARBA" id="ARBA00022989"/>
    </source>
</evidence>
<organism evidence="11 12">
    <name type="scientific">Albugo candida</name>
    <dbReference type="NCBI Taxonomy" id="65357"/>
    <lineage>
        <taxon>Eukaryota</taxon>
        <taxon>Sar</taxon>
        <taxon>Stramenopiles</taxon>
        <taxon>Oomycota</taxon>
        <taxon>Peronosporomycetes</taxon>
        <taxon>Albuginales</taxon>
        <taxon>Albuginaceae</taxon>
        <taxon>Albugo</taxon>
    </lineage>
</organism>
<keyword evidence="7 9" id="KW-0472">Membrane</keyword>
<keyword evidence="3" id="KW-0645">Protease</keyword>
<proteinExistence type="inferred from homology"/>
<dbReference type="GO" id="GO:0016020">
    <property type="term" value="C:membrane"/>
    <property type="evidence" value="ECO:0007669"/>
    <property type="project" value="UniProtKB-SubCell"/>
</dbReference>
<dbReference type="AlphaFoldDB" id="A0A024G5H6"/>
<evidence type="ECO:0000259" key="10">
    <source>
        <dbReference type="Pfam" id="PF01694"/>
    </source>
</evidence>
<evidence type="ECO:0000256" key="9">
    <source>
        <dbReference type="SAM" id="Phobius"/>
    </source>
</evidence>
<evidence type="ECO:0000313" key="11">
    <source>
        <dbReference type="EMBL" id="CCI41808.1"/>
    </source>
</evidence>
<keyword evidence="8" id="KW-0175">Coiled coil</keyword>
<keyword evidence="5" id="KW-0378">Hydrolase</keyword>
<comment type="caution">
    <text evidence="11">The sequence shown here is derived from an EMBL/GenBank/DDBJ whole genome shotgun (WGS) entry which is preliminary data.</text>
</comment>
<reference evidence="11 12" key="1">
    <citation type="submission" date="2012-05" db="EMBL/GenBank/DDBJ databases">
        <title>Recombination and specialization in a pathogen metapopulation.</title>
        <authorList>
            <person name="Gardiner A."/>
            <person name="Kemen E."/>
            <person name="Schultz-Larsen T."/>
            <person name="MacLean D."/>
            <person name="Van Oosterhout C."/>
            <person name="Jones J.D.G."/>
        </authorList>
    </citation>
    <scope>NUCLEOTIDE SEQUENCE [LARGE SCALE GENOMIC DNA]</scope>
    <source>
        <strain evidence="11 12">Ac Nc2</strain>
    </source>
</reference>
<evidence type="ECO:0000256" key="4">
    <source>
        <dbReference type="ARBA" id="ARBA00022692"/>
    </source>
</evidence>
<protein>
    <recommendedName>
        <fullName evidence="10">Peptidase S54 rhomboid domain-containing protein</fullName>
    </recommendedName>
</protein>
<evidence type="ECO:0000313" key="12">
    <source>
        <dbReference type="Proteomes" id="UP000053237"/>
    </source>
</evidence>
<dbReference type="InterPro" id="IPR035952">
    <property type="entry name" value="Rhomboid-like_sf"/>
</dbReference>
<evidence type="ECO:0000256" key="5">
    <source>
        <dbReference type="ARBA" id="ARBA00022801"/>
    </source>
</evidence>
<keyword evidence="6 9" id="KW-1133">Transmembrane helix</keyword>
<dbReference type="InterPro" id="IPR022764">
    <property type="entry name" value="Peptidase_S54_rhomboid_dom"/>
</dbReference>
<evidence type="ECO:0000256" key="2">
    <source>
        <dbReference type="ARBA" id="ARBA00009045"/>
    </source>
</evidence>
<feature type="transmembrane region" description="Helical" evidence="9">
    <location>
        <begin position="156"/>
        <end position="187"/>
    </location>
</feature>
<keyword evidence="4 9" id="KW-0812">Transmembrane</keyword>
<dbReference type="GO" id="GO:0004252">
    <property type="term" value="F:serine-type endopeptidase activity"/>
    <property type="evidence" value="ECO:0007669"/>
    <property type="project" value="InterPro"/>
</dbReference>
<dbReference type="FunFam" id="1.20.1540.10:FF:000008">
    <property type="entry name" value="RHOMBOID-like protein 13"/>
    <property type="match status" value="1"/>
</dbReference>
<dbReference type="EMBL" id="CAIX01000024">
    <property type="protein sequence ID" value="CCI41808.1"/>
    <property type="molecule type" value="Genomic_DNA"/>
</dbReference>
<dbReference type="SUPFAM" id="SSF144091">
    <property type="entry name" value="Rhomboid-like"/>
    <property type="match status" value="1"/>
</dbReference>
<dbReference type="PANTHER" id="PTHR43066">
    <property type="entry name" value="RHOMBOID-RELATED PROTEIN"/>
    <property type="match status" value="1"/>
</dbReference>
<dbReference type="Pfam" id="PF01694">
    <property type="entry name" value="Rhomboid"/>
    <property type="match status" value="1"/>
</dbReference>
<dbReference type="STRING" id="65357.A0A024G5H6"/>
<feature type="coiled-coil region" evidence="8">
    <location>
        <begin position="221"/>
        <end position="258"/>
    </location>
</feature>
<evidence type="ECO:0000256" key="3">
    <source>
        <dbReference type="ARBA" id="ARBA00022670"/>
    </source>
</evidence>